<keyword evidence="9" id="KW-0804">Transcription</keyword>
<evidence type="ECO:0000256" key="3">
    <source>
        <dbReference type="ARBA" id="ARBA00022723"/>
    </source>
</evidence>
<sequence length="103" mass="11401">MVVLRGGCSLLQGAIANDVPLLCFVCNKTFCGRNRRQHLSNHLNTHTGEKPFRCPFCPHRSNRKDNLKIHVKLRHLDTMEAALRSVLGGDALGQDPSGSQDPL</sequence>
<dbReference type="PROSITE" id="PS50157">
    <property type="entry name" value="ZINC_FINGER_C2H2_2"/>
    <property type="match status" value="1"/>
</dbReference>
<dbReference type="Gene3D" id="3.30.160.60">
    <property type="entry name" value="Classic Zinc Finger"/>
    <property type="match status" value="2"/>
</dbReference>
<evidence type="ECO:0000256" key="1">
    <source>
        <dbReference type="ARBA" id="ARBA00004123"/>
    </source>
</evidence>
<keyword evidence="5 11" id="KW-0863">Zinc-finger</keyword>
<dbReference type="Proteomes" id="UP000770661">
    <property type="component" value="Unassembled WGS sequence"/>
</dbReference>
<evidence type="ECO:0000256" key="4">
    <source>
        <dbReference type="ARBA" id="ARBA00022737"/>
    </source>
</evidence>
<evidence type="ECO:0000256" key="6">
    <source>
        <dbReference type="ARBA" id="ARBA00022833"/>
    </source>
</evidence>
<dbReference type="PANTHER" id="PTHR23235">
    <property type="entry name" value="KRUEPPEL-LIKE TRANSCRIPTION FACTOR"/>
    <property type="match status" value="1"/>
</dbReference>
<dbReference type="GO" id="GO:0008270">
    <property type="term" value="F:zinc ion binding"/>
    <property type="evidence" value="ECO:0007669"/>
    <property type="project" value="UniProtKB-KW"/>
</dbReference>
<evidence type="ECO:0000256" key="5">
    <source>
        <dbReference type="ARBA" id="ARBA00022771"/>
    </source>
</evidence>
<evidence type="ECO:0000313" key="13">
    <source>
        <dbReference type="EMBL" id="KAG0723550.1"/>
    </source>
</evidence>
<dbReference type="GO" id="GO:0000978">
    <property type="term" value="F:RNA polymerase II cis-regulatory region sequence-specific DNA binding"/>
    <property type="evidence" value="ECO:0007669"/>
    <property type="project" value="TreeGrafter"/>
</dbReference>
<dbReference type="InterPro" id="IPR036236">
    <property type="entry name" value="Znf_C2H2_sf"/>
</dbReference>
<dbReference type="FunFam" id="3.30.160.60:FF:000075">
    <property type="entry name" value="Putative zinc finger protein 536"/>
    <property type="match status" value="1"/>
</dbReference>
<evidence type="ECO:0000259" key="12">
    <source>
        <dbReference type="PROSITE" id="PS50157"/>
    </source>
</evidence>
<reference evidence="13" key="1">
    <citation type="submission" date="2020-07" db="EMBL/GenBank/DDBJ databases">
        <title>The High-quality genome of the commercially important snow crab, Chionoecetes opilio.</title>
        <authorList>
            <person name="Jeong J.-H."/>
            <person name="Ryu S."/>
        </authorList>
    </citation>
    <scope>NUCLEOTIDE SEQUENCE</scope>
    <source>
        <strain evidence="13">MADBK_172401_WGS</strain>
        <tissue evidence="13">Digestive gland</tissue>
    </source>
</reference>
<keyword evidence="7" id="KW-0805">Transcription regulation</keyword>
<keyword evidence="10" id="KW-0539">Nucleus</keyword>
<gene>
    <name evidence="13" type="primary">ZNF516_2</name>
    <name evidence="13" type="ORF">GWK47_042494</name>
</gene>
<comment type="caution">
    <text evidence="13">The sequence shown here is derived from an EMBL/GenBank/DDBJ whole genome shotgun (WGS) entry which is preliminary data.</text>
</comment>
<proteinExistence type="inferred from homology"/>
<organism evidence="13 14">
    <name type="scientific">Chionoecetes opilio</name>
    <name type="common">Atlantic snow crab</name>
    <name type="synonym">Cancer opilio</name>
    <dbReference type="NCBI Taxonomy" id="41210"/>
    <lineage>
        <taxon>Eukaryota</taxon>
        <taxon>Metazoa</taxon>
        <taxon>Ecdysozoa</taxon>
        <taxon>Arthropoda</taxon>
        <taxon>Crustacea</taxon>
        <taxon>Multicrustacea</taxon>
        <taxon>Malacostraca</taxon>
        <taxon>Eumalacostraca</taxon>
        <taxon>Eucarida</taxon>
        <taxon>Decapoda</taxon>
        <taxon>Pleocyemata</taxon>
        <taxon>Brachyura</taxon>
        <taxon>Eubrachyura</taxon>
        <taxon>Majoidea</taxon>
        <taxon>Majidae</taxon>
        <taxon>Chionoecetes</taxon>
    </lineage>
</organism>
<protein>
    <submittedName>
        <fullName evidence="13">Zinc finger protein 516</fullName>
    </submittedName>
</protein>
<evidence type="ECO:0000256" key="9">
    <source>
        <dbReference type="ARBA" id="ARBA00023163"/>
    </source>
</evidence>
<feature type="domain" description="C2H2-type" evidence="12">
    <location>
        <begin position="24"/>
        <end position="51"/>
    </location>
</feature>
<keyword evidence="4" id="KW-0677">Repeat</keyword>
<evidence type="ECO:0000313" key="14">
    <source>
        <dbReference type="Proteomes" id="UP000770661"/>
    </source>
</evidence>
<name>A0A8J4Y929_CHIOP</name>
<dbReference type="OrthoDB" id="6359871at2759"/>
<evidence type="ECO:0000256" key="7">
    <source>
        <dbReference type="ARBA" id="ARBA00023015"/>
    </source>
</evidence>
<evidence type="ECO:0000256" key="8">
    <source>
        <dbReference type="ARBA" id="ARBA00023125"/>
    </source>
</evidence>
<dbReference type="PANTHER" id="PTHR23235:SF60">
    <property type="entry name" value="STRIPE, ISOFORM D"/>
    <property type="match status" value="1"/>
</dbReference>
<keyword evidence="6" id="KW-0862">Zinc</keyword>
<dbReference type="SUPFAM" id="SSF57667">
    <property type="entry name" value="beta-beta-alpha zinc fingers"/>
    <property type="match status" value="1"/>
</dbReference>
<dbReference type="AlphaFoldDB" id="A0A8J4Y929"/>
<dbReference type="GO" id="GO:0000981">
    <property type="term" value="F:DNA-binding transcription factor activity, RNA polymerase II-specific"/>
    <property type="evidence" value="ECO:0007669"/>
    <property type="project" value="TreeGrafter"/>
</dbReference>
<evidence type="ECO:0000256" key="10">
    <source>
        <dbReference type="ARBA" id="ARBA00023242"/>
    </source>
</evidence>
<comment type="subcellular location">
    <subcellularLocation>
        <location evidence="1">Nucleus</location>
    </subcellularLocation>
</comment>
<dbReference type="GO" id="GO:0005634">
    <property type="term" value="C:nucleus"/>
    <property type="evidence" value="ECO:0007669"/>
    <property type="project" value="UniProtKB-SubCell"/>
</dbReference>
<keyword evidence="8" id="KW-0238">DNA-binding</keyword>
<evidence type="ECO:0000256" key="11">
    <source>
        <dbReference type="PROSITE-ProRule" id="PRU00042"/>
    </source>
</evidence>
<dbReference type="SMART" id="SM00355">
    <property type="entry name" value="ZnF_C2H2"/>
    <property type="match status" value="2"/>
</dbReference>
<dbReference type="InterPro" id="IPR013087">
    <property type="entry name" value="Znf_C2H2_type"/>
</dbReference>
<accession>A0A8J4Y929</accession>
<dbReference type="EMBL" id="JACEEZ010008090">
    <property type="protein sequence ID" value="KAG0723550.1"/>
    <property type="molecule type" value="Genomic_DNA"/>
</dbReference>
<keyword evidence="14" id="KW-1185">Reference proteome</keyword>
<comment type="similarity">
    <text evidence="2">Belongs to the krueppel C2H2-type zinc-finger protein family.</text>
</comment>
<evidence type="ECO:0000256" key="2">
    <source>
        <dbReference type="ARBA" id="ARBA00006991"/>
    </source>
</evidence>
<keyword evidence="3" id="KW-0479">Metal-binding</keyword>